<evidence type="ECO:0000313" key="5">
    <source>
        <dbReference type="Proteomes" id="UP000245383"/>
    </source>
</evidence>
<dbReference type="Proteomes" id="UP000245383">
    <property type="component" value="Unassembled WGS sequence"/>
</dbReference>
<accession>A0A2T9YR97</accession>
<dbReference type="OrthoDB" id="289038at2759"/>
<evidence type="ECO:0000259" key="3">
    <source>
        <dbReference type="PROSITE" id="PS50144"/>
    </source>
</evidence>
<feature type="domain" description="MATH" evidence="3">
    <location>
        <begin position="373"/>
        <end position="502"/>
    </location>
</feature>
<feature type="compositionally biased region" description="Low complexity" evidence="2">
    <location>
        <begin position="232"/>
        <end position="241"/>
    </location>
</feature>
<dbReference type="PANTHER" id="PTHR46236:SF35">
    <property type="entry name" value="MATH DOMAIN-CONTAINING PROTEIN"/>
    <property type="match status" value="1"/>
</dbReference>
<dbReference type="PROSITE" id="PS50144">
    <property type="entry name" value="MATH"/>
    <property type="match status" value="1"/>
</dbReference>
<feature type="compositionally biased region" description="Polar residues" evidence="2">
    <location>
        <begin position="95"/>
        <end position="112"/>
    </location>
</feature>
<dbReference type="PANTHER" id="PTHR46236">
    <property type="entry name" value="TRAF-LIKE SUPERFAMILY PROTEIN"/>
    <property type="match status" value="1"/>
</dbReference>
<keyword evidence="5" id="KW-1185">Reference proteome</keyword>
<dbReference type="SUPFAM" id="SSF49599">
    <property type="entry name" value="TRAF domain-like"/>
    <property type="match status" value="1"/>
</dbReference>
<feature type="compositionally biased region" description="Low complexity" evidence="2">
    <location>
        <begin position="83"/>
        <end position="94"/>
    </location>
</feature>
<keyword evidence="1" id="KW-0175">Coiled coil</keyword>
<proteinExistence type="predicted"/>
<feature type="region of interest" description="Disordered" evidence="2">
    <location>
        <begin position="219"/>
        <end position="329"/>
    </location>
</feature>
<dbReference type="EMBL" id="MBFR01000072">
    <property type="protein sequence ID" value="PVU94852.1"/>
    <property type="molecule type" value="Genomic_DNA"/>
</dbReference>
<feature type="compositionally biased region" description="Polar residues" evidence="2">
    <location>
        <begin position="10"/>
        <end position="20"/>
    </location>
</feature>
<dbReference type="SMART" id="SM00061">
    <property type="entry name" value="MATH"/>
    <property type="match status" value="1"/>
</dbReference>
<comment type="caution">
    <text evidence="4">The sequence shown here is derived from an EMBL/GenBank/DDBJ whole genome shotgun (WGS) entry which is preliminary data.</text>
</comment>
<evidence type="ECO:0000256" key="1">
    <source>
        <dbReference type="ARBA" id="ARBA00023054"/>
    </source>
</evidence>
<gene>
    <name evidence="4" type="ORF">BB561_002213</name>
</gene>
<evidence type="ECO:0000313" key="4">
    <source>
        <dbReference type="EMBL" id="PVU94852.1"/>
    </source>
</evidence>
<dbReference type="InterPro" id="IPR008974">
    <property type="entry name" value="TRAF-like"/>
</dbReference>
<dbReference type="AlphaFoldDB" id="A0A2T9YR97"/>
<name>A0A2T9YR97_9FUNG</name>
<dbReference type="STRING" id="133385.A0A2T9YR97"/>
<dbReference type="Gene3D" id="2.60.210.10">
    <property type="entry name" value="Apoptosis, Tumor Necrosis Factor Receptor Associated Protein 2, Chain A"/>
    <property type="match status" value="1"/>
</dbReference>
<feature type="region of interest" description="Disordered" evidence="2">
    <location>
        <begin position="78"/>
        <end position="122"/>
    </location>
</feature>
<evidence type="ECO:0000256" key="2">
    <source>
        <dbReference type="SAM" id="MobiDB-lite"/>
    </source>
</evidence>
<organism evidence="4 5">
    <name type="scientific">Smittium simulii</name>
    <dbReference type="NCBI Taxonomy" id="133385"/>
    <lineage>
        <taxon>Eukaryota</taxon>
        <taxon>Fungi</taxon>
        <taxon>Fungi incertae sedis</taxon>
        <taxon>Zoopagomycota</taxon>
        <taxon>Kickxellomycotina</taxon>
        <taxon>Harpellomycetes</taxon>
        <taxon>Harpellales</taxon>
        <taxon>Legeriomycetaceae</taxon>
        <taxon>Smittium</taxon>
    </lineage>
</organism>
<reference evidence="4 5" key="1">
    <citation type="journal article" date="2018" name="MBio">
        <title>Comparative Genomics Reveals the Core Gene Toolbox for the Fungus-Insect Symbiosis.</title>
        <authorList>
            <person name="Wang Y."/>
            <person name="Stata M."/>
            <person name="Wang W."/>
            <person name="Stajich J.E."/>
            <person name="White M.M."/>
            <person name="Moncalvo J.M."/>
        </authorList>
    </citation>
    <scope>NUCLEOTIDE SEQUENCE [LARGE SCALE GENOMIC DNA]</scope>
    <source>
        <strain evidence="4 5">SWE-8-4</strain>
    </source>
</reference>
<dbReference type="InterPro" id="IPR002083">
    <property type="entry name" value="MATH/TRAF_dom"/>
</dbReference>
<feature type="compositionally biased region" description="Polar residues" evidence="2">
    <location>
        <begin position="300"/>
        <end position="329"/>
    </location>
</feature>
<sequence length="534" mass="60157">MSDNKAKFNNAASPSYPENSEIQRYIERLKQLQELRRIADNEQLSIHDMFKAYPNLALQQEQSPQNYVSQFIQNQDFSSQNHLSKPSSLPPSNSIQQNAPQQLSAPTQQLQPRPSEYPDIKQDPYLLNRIPNINPENHTLYSLPQSQQYYQPNFPYTPQDSATQPFVTKSEFTTLQNSVNQIADLLTQQLSFSQTPSIRSKPSVSIPPTIQQLTSAMNLTSSGSTYPPPFSSPNQIPPSNFLSKKPSQQDHLPIYHFNPSSLPPIPSSNPNSSQNVTQSSNLTLVQAPPQNQIPPSNSNTISSQNLQSSKYYNPKNRPSTTPPENFNKSPVIQESNLLDQHDSEKLDQDDSRISVFDDLKYADTHMDDFVTEFKAFHWKISNWDALEKRVTSDVFTCGGNTWRILLRPFGSSHTEIVSLFLEYANAKEEPDGWFAISQFVLSIANVHDPTINTQGSAFHCFNKNDPNWGFTRFMKLSELVNPAAGEDLPIIQNGECVISAFVKTIKPPTGMPQSLKSTKSPTIKEKLQNLNVIN</sequence>
<feature type="compositionally biased region" description="Low complexity" evidence="2">
    <location>
        <begin position="268"/>
        <end position="299"/>
    </location>
</feature>
<feature type="region of interest" description="Disordered" evidence="2">
    <location>
        <begin position="1"/>
        <end position="20"/>
    </location>
</feature>
<dbReference type="Pfam" id="PF22486">
    <property type="entry name" value="MATH_2"/>
    <property type="match status" value="1"/>
</dbReference>
<protein>
    <recommendedName>
        <fullName evidence="3">MATH domain-containing protein</fullName>
    </recommendedName>
</protein>
<dbReference type="InterPro" id="IPR050804">
    <property type="entry name" value="MCC"/>
</dbReference>